<dbReference type="AlphaFoldDB" id="F9WF70"/>
<sequence length="163" mass="18811">MSCGVLGYFKQCQCYEAKWGRRQALTRLSEKHEGVRANCCSLHDTRVPKIVKRLINVTCALSAVSHSIRDDGTAYTCALNRIFHASAPHCVAILWPDTLCTHKRESVLTNNHTWPHRRVFEMDLLFPLKFAWGQTVHKHDTFGSYWLPQYPHYFIGIPRPRSS</sequence>
<keyword evidence="2" id="KW-1185">Reference proteome</keyword>
<evidence type="ECO:0000313" key="1">
    <source>
        <dbReference type="EMBL" id="CCD15938.1"/>
    </source>
</evidence>
<protein>
    <submittedName>
        <fullName evidence="1">WGS project CAEQ00000000 data, annotated contig 354</fullName>
    </submittedName>
</protein>
<evidence type="ECO:0000313" key="2">
    <source>
        <dbReference type="Proteomes" id="UP000000702"/>
    </source>
</evidence>
<accession>F9WF70</accession>
<reference evidence="1 2" key="2">
    <citation type="journal article" date="2012" name="Proc. Natl. Acad. Sci. U.S.A.">
        <title>Antigenic diversity is generated by distinct evolutionary mechanisms in African trypanosome species.</title>
        <authorList>
            <person name="Jackson A.P."/>
            <person name="Berry A."/>
            <person name="Aslett M."/>
            <person name="Allison H.C."/>
            <person name="Burton P."/>
            <person name="Vavrova-Anderson J."/>
            <person name="Brown R."/>
            <person name="Browne H."/>
            <person name="Corton N."/>
            <person name="Hauser H."/>
            <person name="Gamble J."/>
            <person name="Gilderthorp R."/>
            <person name="Marcello L."/>
            <person name="McQuillan J."/>
            <person name="Otto T.D."/>
            <person name="Quail M.A."/>
            <person name="Sanders M.J."/>
            <person name="van Tonder A."/>
            <person name="Ginger M.L."/>
            <person name="Field M.C."/>
            <person name="Barry J.D."/>
            <person name="Hertz-Fowler C."/>
            <person name="Berriman M."/>
        </authorList>
    </citation>
    <scope>NUCLEOTIDE SEQUENCE [LARGE SCALE GENOMIC DNA]</scope>
    <source>
        <strain evidence="1 2">IL3000</strain>
    </source>
</reference>
<dbReference type="EMBL" id="CAEQ01002109">
    <property type="protein sequence ID" value="CCD15938.1"/>
    <property type="molecule type" value="Genomic_DNA"/>
</dbReference>
<dbReference type="Proteomes" id="UP000000702">
    <property type="component" value="Unassembled WGS sequence"/>
</dbReference>
<comment type="caution">
    <text evidence="1">The sequence shown here is derived from an EMBL/GenBank/DDBJ whole genome shotgun (WGS) entry which is preliminary data.</text>
</comment>
<reference evidence="2" key="1">
    <citation type="submission" date="2011-07" db="EMBL/GenBank/DDBJ databases">
        <title>Divergent evolution of antigenic variation in African trypanosomes.</title>
        <authorList>
            <person name="Jackson A.P."/>
            <person name="Berry A."/>
            <person name="Allison H.C."/>
            <person name="Burton P."/>
            <person name="Anderson J."/>
            <person name="Aslett M."/>
            <person name="Brown R."/>
            <person name="Corton N."/>
            <person name="Harris D."/>
            <person name="Hauser H."/>
            <person name="Gamble J."/>
            <person name="Gilderthorp R."/>
            <person name="McQuillan J."/>
            <person name="Quail M.A."/>
            <person name="Sanders M."/>
            <person name="Van Tonder A."/>
            <person name="Ginger M.L."/>
            <person name="Donelson J.E."/>
            <person name="Field M.C."/>
            <person name="Barry J.D."/>
            <person name="Berriman M."/>
            <person name="Hertz-Fowler C."/>
        </authorList>
    </citation>
    <scope>NUCLEOTIDE SEQUENCE [LARGE SCALE GENOMIC DNA]</scope>
    <source>
        <strain evidence="2">IL3000</strain>
    </source>
</reference>
<name>F9WF70_TRYCI</name>
<organism evidence="1 2">
    <name type="scientific">Trypanosoma congolense (strain IL3000)</name>
    <dbReference type="NCBI Taxonomy" id="1068625"/>
    <lineage>
        <taxon>Eukaryota</taxon>
        <taxon>Discoba</taxon>
        <taxon>Euglenozoa</taxon>
        <taxon>Kinetoplastea</taxon>
        <taxon>Metakinetoplastina</taxon>
        <taxon>Trypanosomatida</taxon>
        <taxon>Trypanosomatidae</taxon>
        <taxon>Trypanosoma</taxon>
        <taxon>Nannomonas</taxon>
    </lineage>
</organism>
<dbReference type="VEuPathDB" id="TriTrypDB:TcIL3000_0_09240"/>
<gene>
    <name evidence="1" type="ORF">TCIL3000_0_09240</name>
</gene>
<proteinExistence type="predicted"/>